<feature type="region of interest" description="Disordered" evidence="1">
    <location>
        <begin position="185"/>
        <end position="208"/>
    </location>
</feature>
<dbReference type="Pfam" id="PF12840">
    <property type="entry name" value="HTH_20"/>
    <property type="match status" value="1"/>
</dbReference>
<dbReference type="InterPro" id="IPR001845">
    <property type="entry name" value="HTH_ArsR_DNA-bd_dom"/>
</dbReference>
<reference evidence="3 4" key="1">
    <citation type="submission" date="2021-01" db="EMBL/GenBank/DDBJ databases">
        <title>Whole genome shotgun sequence of Catellatospora coxensis NBRC 107359.</title>
        <authorList>
            <person name="Komaki H."/>
            <person name="Tamura T."/>
        </authorList>
    </citation>
    <scope>NUCLEOTIDE SEQUENCE [LARGE SCALE GENOMIC DNA]</scope>
    <source>
        <strain evidence="3 4">NBRC 107359</strain>
    </source>
</reference>
<dbReference type="Proteomes" id="UP000630887">
    <property type="component" value="Unassembled WGS sequence"/>
</dbReference>
<feature type="domain" description="HTH arsR-type" evidence="2">
    <location>
        <begin position="11"/>
        <end position="91"/>
    </location>
</feature>
<evidence type="ECO:0000256" key="1">
    <source>
        <dbReference type="SAM" id="MobiDB-lite"/>
    </source>
</evidence>
<name>A0A8J3L1P0_9ACTN</name>
<dbReference type="SUPFAM" id="SSF46785">
    <property type="entry name" value="Winged helix' DNA-binding domain"/>
    <property type="match status" value="1"/>
</dbReference>
<dbReference type="SMART" id="SM00418">
    <property type="entry name" value="HTH_ARSR"/>
    <property type="match status" value="1"/>
</dbReference>
<accession>A0A8J3L1P0</accession>
<keyword evidence="4" id="KW-1185">Reference proteome</keyword>
<dbReference type="InterPro" id="IPR036388">
    <property type="entry name" value="WH-like_DNA-bd_sf"/>
</dbReference>
<comment type="caution">
    <text evidence="3">The sequence shown here is derived from an EMBL/GenBank/DDBJ whole genome shotgun (WGS) entry which is preliminary data.</text>
</comment>
<organism evidence="3 4">
    <name type="scientific">Catellatospora coxensis</name>
    <dbReference type="NCBI Taxonomy" id="310354"/>
    <lineage>
        <taxon>Bacteria</taxon>
        <taxon>Bacillati</taxon>
        <taxon>Actinomycetota</taxon>
        <taxon>Actinomycetes</taxon>
        <taxon>Micromonosporales</taxon>
        <taxon>Micromonosporaceae</taxon>
        <taxon>Catellatospora</taxon>
    </lineage>
</organism>
<dbReference type="RefSeq" id="WP_239167915.1">
    <property type="nucleotide sequence ID" value="NZ_BAAALC010000023.1"/>
</dbReference>
<dbReference type="Gene3D" id="1.10.10.10">
    <property type="entry name" value="Winged helix-like DNA-binding domain superfamily/Winged helix DNA-binding domain"/>
    <property type="match status" value="1"/>
</dbReference>
<protein>
    <submittedName>
        <fullName evidence="3">Transcriptional regulator</fullName>
    </submittedName>
</protein>
<proteinExistence type="predicted"/>
<dbReference type="EMBL" id="BONI01000086">
    <property type="protein sequence ID" value="GIG10372.1"/>
    <property type="molecule type" value="Genomic_DNA"/>
</dbReference>
<dbReference type="AlphaFoldDB" id="A0A8J3L1P0"/>
<sequence length="208" mass="23219">MAADRITLDPRTLRGLAHPLRVRLLGLLRERGPSTATLLAAQLGQSSAATSYHLRQLALYGFVTDEPGRGNNRERWWRAAHRGTTVDHVEPESFGDFEAYLRAVAAQYAARVDRALDEYATRPPQWQRVGTISDWTGQLTPEETKELQADLFAVFERYRRFDLDSPAPEGTARVHVQFQVLPFPEVAPPEMTPPEVSPAEEGTPGEAS</sequence>
<dbReference type="InterPro" id="IPR036390">
    <property type="entry name" value="WH_DNA-bd_sf"/>
</dbReference>
<evidence type="ECO:0000313" key="4">
    <source>
        <dbReference type="Proteomes" id="UP000630887"/>
    </source>
</evidence>
<feature type="compositionally biased region" description="Pro residues" evidence="1">
    <location>
        <begin position="185"/>
        <end position="196"/>
    </location>
</feature>
<evidence type="ECO:0000313" key="3">
    <source>
        <dbReference type="EMBL" id="GIG10372.1"/>
    </source>
</evidence>
<gene>
    <name evidence="3" type="ORF">Cco03nite_70720</name>
</gene>
<dbReference type="GO" id="GO:0003700">
    <property type="term" value="F:DNA-binding transcription factor activity"/>
    <property type="evidence" value="ECO:0007669"/>
    <property type="project" value="InterPro"/>
</dbReference>
<evidence type="ECO:0000259" key="2">
    <source>
        <dbReference type="SMART" id="SM00418"/>
    </source>
</evidence>